<reference evidence="2 3" key="1">
    <citation type="journal article" date="2018" name="Front. Microbiol.">
        <title>Conversion of Methionine to Cysteine in Lactobacillus paracasei Depends on the Highly Mobile cysK-ctl-cysE Gene Cluster.</title>
        <authorList>
            <person name="Wuthrich D."/>
            <person name="Irmler S."/>
            <person name="Berthoud H."/>
            <person name="Guggenbuhl B."/>
            <person name="Eugster E."/>
            <person name="Bruggmann R."/>
        </authorList>
    </citation>
    <scope>NUCLEOTIDE SEQUENCE [LARGE SCALE GENOMIC DNA]</scope>
    <source>
        <strain evidence="2 3">FAM18157</strain>
    </source>
</reference>
<dbReference type="EMBL" id="LKFS01000110">
    <property type="protein sequence ID" value="RND78635.1"/>
    <property type="molecule type" value="Genomic_DNA"/>
</dbReference>
<gene>
    <name evidence="2" type="ORF">FAM18157_02844</name>
</gene>
<evidence type="ECO:0000259" key="1">
    <source>
        <dbReference type="Pfam" id="PF18208"/>
    </source>
</evidence>
<proteinExistence type="predicted"/>
<sequence>MQEKVVNRGHLDSLSKHFSFNEKKVVKELSHELKTYISLESLDDKRRMLFNWENSTLIEHDDDDLVDQLHNQRRTVH</sequence>
<feature type="domain" description="Nicking enzyme C-terminal middle helical" evidence="1">
    <location>
        <begin position="17"/>
        <end position="71"/>
    </location>
</feature>
<evidence type="ECO:0000313" key="3">
    <source>
        <dbReference type="Proteomes" id="UP000284716"/>
    </source>
</evidence>
<accession>A0A422LWW1</accession>
<name>A0A422LWW1_LACPA</name>
<evidence type="ECO:0000313" key="2">
    <source>
        <dbReference type="EMBL" id="RND78635.1"/>
    </source>
</evidence>
<dbReference type="Pfam" id="PF18208">
    <property type="entry name" value="NES_C_h"/>
    <property type="match status" value="1"/>
</dbReference>
<dbReference type="Proteomes" id="UP000284716">
    <property type="component" value="Unassembled WGS sequence"/>
</dbReference>
<dbReference type="InterPro" id="IPR040834">
    <property type="entry name" value="NES_C_h"/>
</dbReference>
<organism evidence="2 3">
    <name type="scientific">Lacticaseibacillus paracasei</name>
    <name type="common">Lactobacillus paracasei</name>
    <dbReference type="NCBI Taxonomy" id="1597"/>
    <lineage>
        <taxon>Bacteria</taxon>
        <taxon>Bacillati</taxon>
        <taxon>Bacillota</taxon>
        <taxon>Bacilli</taxon>
        <taxon>Lactobacillales</taxon>
        <taxon>Lactobacillaceae</taxon>
        <taxon>Lacticaseibacillus</taxon>
    </lineage>
</organism>
<protein>
    <recommendedName>
        <fullName evidence="1">Nicking enzyme C-terminal middle helical domain-containing protein</fullName>
    </recommendedName>
</protein>
<comment type="caution">
    <text evidence="2">The sequence shown here is derived from an EMBL/GenBank/DDBJ whole genome shotgun (WGS) entry which is preliminary data.</text>
</comment>
<dbReference type="AlphaFoldDB" id="A0A422LWW1"/>